<gene>
    <name evidence="1" type="ORF">BDN71DRAFT_1594623</name>
</gene>
<name>A0A9P5ZF72_PLEER</name>
<protein>
    <submittedName>
        <fullName evidence="1">Uncharacterized protein</fullName>
    </submittedName>
</protein>
<accession>A0A9P5ZF72</accession>
<keyword evidence="2" id="KW-1185">Reference proteome</keyword>
<dbReference type="Proteomes" id="UP000807025">
    <property type="component" value="Unassembled WGS sequence"/>
</dbReference>
<proteinExistence type="predicted"/>
<dbReference type="OrthoDB" id="10539583at2759"/>
<dbReference type="AlphaFoldDB" id="A0A9P5ZF72"/>
<organism evidence="1 2">
    <name type="scientific">Pleurotus eryngii</name>
    <name type="common">Boletus of the steppes</name>
    <dbReference type="NCBI Taxonomy" id="5323"/>
    <lineage>
        <taxon>Eukaryota</taxon>
        <taxon>Fungi</taxon>
        <taxon>Dikarya</taxon>
        <taxon>Basidiomycota</taxon>
        <taxon>Agaricomycotina</taxon>
        <taxon>Agaricomycetes</taxon>
        <taxon>Agaricomycetidae</taxon>
        <taxon>Agaricales</taxon>
        <taxon>Pleurotineae</taxon>
        <taxon>Pleurotaceae</taxon>
        <taxon>Pleurotus</taxon>
    </lineage>
</organism>
<sequence>MRTRHRLFPASTYAAFNIDQGLLTTCPADLPLYHTPGDICKFGARYQSTGIMTGLAIALRWEDAPVSVPLVARKYLSDLQYGKYVLPTPRVPVLRARLDQAGGRHPSRLIFQCASSSFIPTFSTLRDELLLTHLQIADALLELNRPSAPDAAFDVVKPVIHNRNWYHNPEKRKIQTLGYLIRRYRSRPGFANRRDHIYGLRRRYPRH</sequence>
<evidence type="ECO:0000313" key="2">
    <source>
        <dbReference type="Proteomes" id="UP000807025"/>
    </source>
</evidence>
<dbReference type="EMBL" id="MU154811">
    <property type="protein sequence ID" value="KAF9487152.1"/>
    <property type="molecule type" value="Genomic_DNA"/>
</dbReference>
<reference evidence="1" key="1">
    <citation type="submission" date="2020-11" db="EMBL/GenBank/DDBJ databases">
        <authorList>
            <consortium name="DOE Joint Genome Institute"/>
            <person name="Ahrendt S."/>
            <person name="Riley R."/>
            <person name="Andreopoulos W."/>
            <person name="Labutti K."/>
            <person name="Pangilinan J."/>
            <person name="Ruiz-Duenas F.J."/>
            <person name="Barrasa J.M."/>
            <person name="Sanchez-Garcia M."/>
            <person name="Camarero S."/>
            <person name="Miyauchi S."/>
            <person name="Serrano A."/>
            <person name="Linde D."/>
            <person name="Babiker R."/>
            <person name="Drula E."/>
            <person name="Ayuso-Fernandez I."/>
            <person name="Pacheco R."/>
            <person name="Padilla G."/>
            <person name="Ferreira P."/>
            <person name="Barriuso J."/>
            <person name="Kellner H."/>
            <person name="Castanera R."/>
            <person name="Alfaro M."/>
            <person name="Ramirez L."/>
            <person name="Pisabarro A.G."/>
            <person name="Kuo A."/>
            <person name="Tritt A."/>
            <person name="Lipzen A."/>
            <person name="He G."/>
            <person name="Yan M."/>
            <person name="Ng V."/>
            <person name="Cullen D."/>
            <person name="Martin F."/>
            <person name="Rosso M.-N."/>
            <person name="Henrissat B."/>
            <person name="Hibbett D."/>
            <person name="Martinez A.T."/>
            <person name="Grigoriev I.V."/>
        </authorList>
    </citation>
    <scope>NUCLEOTIDE SEQUENCE</scope>
    <source>
        <strain evidence="1">ATCC 90797</strain>
    </source>
</reference>
<comment type="caution">
    <text evidence="1">The sequence shown here is derived from an EMBL/GenBank/DDBJ whole genome shotgun (WGS) entry which is preliminary data.</text>
</comment>
<evidence type="ECO:0000313" key="1">
    <source>
        <dbReference type="EMBL" id="KAF9487152.1"/>
    </source>
</evidence>